<dbReference type="AlphaFoldDB" id="W9R2F1"/>
<dbReference type="Proteomes" id="UP000030645">
    <property type="component" value="Unassembled WGS sequence"/>
</dbReference>
<proteinExistence type="predicted"/>
<gene>
    <name evidence="1" type="ORF">L484_018350</name>
</gene>
<organism evidence="1 2">
    <name type="scientific">Morus notabilis</name>
    <dbReference type="NCBI Taxonomy" id="981085"/>
    <lineage>
        <taxon>Eukaryota</taxon>
        <taxon>Viridiplantae</taxon>
        <taxon>Streptophyta</taxon>
        <taxon>Embryophyta</taxon>
        <taxon>Tracheophyta</taxon>
        <taxon>Spermatophyta</taxon>
        <taxon>Magnoliopsida</taxon>
        <taxon>eudicotyledons</taxon>
        <taxon>Gunneridae</taxon>
        <taxon>Pentapetalae</taxon>
        <taxon>rosids</taxon>
        <taxon>fabids</taxon>
        <taxon>Rosales</taxon>
        <taxon>Moraceae</taxon>
        <taxon>Moreae</taxon>
        <taxon>Morus</taxon>
    </lineage>
</organism>
<dbReference type="EMBL" id="KE343602">
    <property type="protein sequence ID" value="EXB36973.1"/>
    <property type="molecule type" value="Genomic_DNA"/>
</dbReference>
<accession>W9R2F1</accession>
<name>W9R2F1_9ROSA</name>
<reference evidence="2" key="1">
    <citation type="submission" date="2013-01" db="EMBL/GenBank/DDBJ databases">
        <title>Draft Genome Sequence of a Mulberry Tree, Morus notabilis C.K. Schneid.</title>
        <authorList>
            <person name="He N."/>
            <person name="Zhao S."/>
        </authorList>
    </citation>
    <scope>NUCLEOTIDE SEQUENCE</scope>
</reference>
<evidence type="ECO:0000313" key="2">
    <source>
        <dbReference type="Proteomes" id="UP000030645"/>
    </source>
</evidence>
<keyword evidence="2" id="KW-1185">Reference proteome</keyword>
<sequence length="109" mass="12849">MKTNLAEMFRLKLHPDEYTNVMNGETREEDWELFKDDSLREEETQELVSKEFQEDVNESQSLEIPIVVPPPVEKDHIYEDPMWPATRPPSRAPFFHVNQAHMPAPSRVE</sequence>
<protein>
    <submittedName>
        <fullName evidence="1">Uncharacterized protein</fullName>
    </submittedName>
</protein>
<evidence type="ECO:0000313" key="1">
    <source>
        <dbReference type="EMBL" id="EXB36973.1"/>
    </source>
</evidence>